<dbReference type="AlphaFoldDB" id="A0A067KMT0"/>
<dbReference type="EMBL" id="KK914399">
    <property type="protein sequence ID" value="KDP37546.1"/>
    <property type="molecule type" value="Genomic_DNA"/>
</dbReference>
<evidence type="ECO:0000313" key="1">
    <source>
        <dbReference type="EMBL" id="KDP37546.1"/>
    </source>
</evidence>
<name>A0A067KMT0_JATCU</name>
<evidence type="ECO:0000313" key="2">
    <source>
        <dbReference type="Proteomes" id="UP000027138"/>
    </source>
</evidence>
<organism evidence="1 2">
    <name type="scientific">Jatropha curcas</name>
    <name type="common">Barbados nut</name>
    <dbReference type="NCBI Taxonomy" id="180498"/>
    <lineage>
        <taxon>Eukaryota</taxon>
        <taxon>Viridiplantae</taxon>
        <taxon>Streptophyta</taxon>
        <taxon>Embryophyta</taxon>
        <taxon>Tracheophyta</taxon>
        <taxon>Spermatophyta</taxon>
        <taxon>Magnoliopsida</taxon>
        <taxon>eudicotyledons</taxon>
        <taxon>Gunneridae</taxon>
        <taxon>Pentapetalae</taxon>
        <taxon>rosids</taxon>
        <taxon>fabids</taxon>
        <taxon>Malpighiales</taxon>
        <taxon>Euphorbiaceae</taxon>
        <taxon>Crotonoideae</taxon>
        <taxon>Jatropheae</taxon>
        <taxon>Jatropha</taxon>
    </lineage>
</organism>
<reference evidence="1 2" key="1">
    <citation type="journal article" date="2014" name="PLoS ONE">
        <title>Global Analysis of Gene Expression Profiles in Physic Nut (Jatropha curcas L.) Seedlings Exposed to Salt Stress.</title>
        <authorList>
            <person name="Zhang L."/>
            <person name="Zhang C."/>
            <person name="Wu P."/>
            <person name="Chen Y."/>
            <person name="Li M."/>
            <person name="Jiang H."/>
            <person name="Wu G."/>
        </authorList>
    </citation>
    <scope>NUCLEOTIDE SEQUENCE [LARGE SCALE GENOMIC DNA]</scope>
    <source>
        <strain evidence="2">cv. GZQX0401</strain>
        <tissue evidence="1">Young leaves</tissue>
    </source>
</reference>
<keyword evidence="2" id="KW-1185">Reference proteome</keyword>
<proteinExistence type="predicted"/>
<dbReference type="Proteomes" id="UP000027138">
    <property type="component" value="Unassembled WGS sequence"/>
</dbReference>
<gene>
    <name evidence="1" type="ORF">JCGZ_05985</name>
</gene>
<sequence length="211" mass="23567">MAIENVADWLLGDTVINPMTCPMSHGMKLWEFILDAGTSISLRHDLPSYLYRGTIEIWACEHKVLPMPSLFGFEGGVNARTLPRSQAWRYSRRYSHTTSNIWMFRQLLNGLSWDRDIAAAQRGSSATDHQAAFVADAYAVFAWTQLLIYVPPPTEFDPFAERVDTVPPSSQGRRMWCDGCAGHGAGCQPVIVEETEESGSEDSEETTSNMS</sequence>
<accession>A0A067KMT0</accession>
<protein>
    <submittedName>
        <fullName evidence="1">Uncharacterized protein</fullName>
    </submittedName>
</protein>